<protein>
    <submittedName>
        <fullName evidence="2">Unannotated protein</fullName>
    </submittedName>
</protein>
<proteinExistence type="predicted"/>
<dbReference type="EMBL" id="CAEZUL010000074">
    <property type="protein sequence ID" value="CAB4601144.1"/>
    <property type="molecule type" value="Genomic_DNA"/>
</dbReference>
<keyword evidence="1" id="KW-1133">Transmembrane helix</keyword>
<accession>A0A6J6GPZ9</accession>
<feature type="transmembrane region" description="Helical" evidence="1">
    <location>
        <begin position="176"/>
        <end position="197"/>
    </location>
</feature>
<gene>
    <name evidence="2" type="ORF">UFOPK1808_00773</name>
</gene>
<keyword evidence="1" id="KW-0472">Membrane</keyword>
<keyword evidence="1" id="KW-0812">Transmembrane</keyword>
<dbReference type="Pfam" id="PF19516">
    <property type="entry name" value="DUF6049"/>
    <property type="match status" value="1"/>
</dbReference>
<name>A0A6J6GPZ9_9ZZZZ</name>
<reference evidence="2" key="1">
    <citation type="submission" date="2020-05" db="EMBL/GenBank/DDBJ databases">
        <authorList>
            <person name="Chiriac C."/>
            <person name="Salcher M."/>
            <person name="Ghai R."/>
            <person name="Kavagutti S V."/>
        </authorList>
    </citation>
    <scope>NUCLEOTIDE SEQUENCE</scope>
</reference>
<evidence type="ECO:0000256" key="1">
    <source>
        <dbReference type="SAM" id="Phobius"/>
    </source>
</evidence>
<dbReference type="InterPro" id="IPR046112">
    <property type="entry name" value="DUF6049"/>
</dbReference>
<sequence>MPTVSFAKGPATVNTDRVASIRAARIELNSISSMLGEEDPRRDVWPHLLGIGTSTAVADPNAYVVSLRKKLRATRRAVTVTTPSSLTLSSRNGAIRLQIRNDSPEDLTVRLRLTSAKLKLVDPSRIITLYSGSTTEVSVNATTRTSGEFPITVWVATPQGNAEVVPLITITAKVTAIAGFGQLVSISLLLILLAWWWSHRRSARHERENPTTVSEQ</sequence>
<dbReference type="AlphaFoldDB" id="A0A6J6GPZ9"/>
<organism evidence="2">
    <name type="scientific">freshwater metagenome</name>
    <dbReference type="NCBI Taxonomy" id="449393"/>
    <lineage>
        <taxon>unclassified sequences</taxon>
        <taxon>metagenomes</taxon>
        <taxon>ecological metagenomes</taxon>
    </lineage>
</organism>
<evidence type="ECO:0000313" key="2">
    <source>
        <dbReference type="EMBL" id="CAB4601144.1"/>
    </source>
</evidence>